<reference evidence="2" key="1">
    <citation type="submission" date="2022-04" db="EMBL/GenBank/DDBJ databases">
        <title>Carnegiea gigantea Genome sequencing and assembly v2.</title>
        <authorList>
            <person name="Copetti D."/>
            <person name="Sanderson M.J."/>
            <person name="Burquez A."/>
            <person name="Wojciechowski M.F."/>
        </authorList>
    </citation>
    <scope>NUCLEOTIDE SEQUENCE</scope>
    <source>
        <strain evidence="2">SGP5-SGP5p</strain>
        <tissue evidence="2">Aerial part</tissue>
    </source>
</reference>
<organism evidence="2 3">
    <name type="scientific">Carnegiea gigantea</name>
    <dbReference type="NCBI Taxonomy" id="171969"/>
    <lineage>
        <taxon>Eukaryota</taxon>
        <taxon>Viridiplantae</taxon>
        <taxon>Streptophyta</taxon>
        <taxon>Embryophyta</taxon>
        <taxon>Tracheophyta</taxon>
        <taxon>Spermatophyta</taxon>
        <taxon>Magnoliopsida</taxon>
        <taxon>eudicotyledons</taxon>
        <taxon>Gunneridae</taxon>
        <taxon>Pentapetalae</taxon>
        <taxon>Caryophyllales</taxon>
        <taxon>Cactineae</taxon>
        <taxon>Cactaceae</taxon>
        <taxon>Cactoideae</taxon>
        <taxon>Echinocereeae</taxon>
        <taxon>Carnegiea</taxon>
    </lineage>
</organism>
<dbReference type="EMBL" id="JAKOGI010000013">
    <property type="protein sequence ID" value="KAJ8450716.1"/>
    <property type="molecule type" value="Genomic_DNA"/>
</dbReference>
<dbReference type="Proteomes" id="UP001153076">
    <property type="component" value="Unassembled WGS sequence"/>
</dbReference>
<feature type="compositionally biased region" description="Polar residues" evidence="1">
    <location>
        <begin position="616"/>
        <end position="627"/>
    </location>
</feature>
<feature type="region of interest" description="Disordered" evidence="1">
    <location>
        <begin position="794"/>
        <end position="813"/>
    </location>
</feature>
<gene>
    <name evidence="2" type="ORF">Cgig2_021188</name>
</gene>
<proteinExistence type="predicted"/>
<dbReference type="AlphaFoldDB" id="A0A9Q1KTN0"/>
<dbReference type="PANTHER" id="PTHR34461:SF2">
    <property type="entry name" value="EXPRESSED PROTEIN"/>
    <property type="match status" value="1"/>
</dbReference>
<feature type="region of interest" description="Disordered" evidence="1">
    <location>
        <begin position="616"/>
        <end position="638"/>
    </location>
</feature>
<keyword evidence="3" id="KW-1185">Reference proteome</keyword>
<evidence type="ECO:0000313" key="3">
    <source>
        <dbReference type="Proteomes" id="UP001153076"/>
    </source>
</evidence>
<comment type="caution">
    <text evidence="2">The sequence shown here is derived from an EMBL/GenBank/DDBJ whole genome shotgun (WGS) entry which is preliminary data.</text>
</comment>
<protein>
    <submittedName>
        <fullName evidence="2">Uncharacterized protein</fullName>
    </submittedName>
</protein>
<dbReference type="OrthoDB" id="775914at2759"/>
<name>A0A9Q1KTN0_9CARY</name>
<dbReference type="PANTHER" id="PTHR34461">
    <property type="entry name" value="EXPRESSED PROTEIN"/>
    <property type="match status" value="1"/>
</dbReference>
<evidence type="ECO:0000313" key="2">
    <source>
        <dbReference type="EMBL" id="KAJ8450716.1"/>
    </source>
</evidence>
<accession>A0A9Q1KTN0</accession>
<feature type="region of interest" description="Disordered" evidence="1">
    <location>
        <begin position="154"/>
        <end position="173"/>
    </location>
</feature>
<sequence>MGPRGCNYLHFISVIRGGEAIKVPNISQVKKVPKLKNVEEIYVFIGSKCNGSNANCPPKVDRSLAIPYGCDDVKTDVKIEPVEENEPDFDSMTLKQLQKTCKSKKRKAFTSVNLMDVKQEYNGPQHQEDEPDLLETLRSWKRKLFKKTKAKKGLTKTDNLQGRSEGIPHVQPRQETSWEICMPRIKVEDAEFECPQPEPINCILPDNTANAMGEILTAAECFSDGDIETTLGGLQSAYLSGTSHEHFRHPISSFLEAQSCRLNEASYEHLESDQLMNPLASGYSKIEDVQKVNDTVVTGQSLDSLVVKPRKEEGMTDVTMCDEAAVSAQNCVLNQVSYKHPESLHLQNPLISEDSIIEDRIEIDSGAVSGDKASASPVSELRRDEGISIPVTCDEAPETVFSECDRSDFQDYNPHRSSALRIPCQRDDSVHVQGPLAGRDRISQNVESTDNGKAICTIDENKDTDSQVARGVVSHQCPTAKSTKCLPSANNMGCRGNVASPAEDKQSSMDNIAPAHLTCSHDIQSCDSVDLLWTGPSANESCEDNEPRPPGRLFSARKTISPNSQERLCRVMNSIDMQEDSEIHSCRELSFEKYDKNKSLSKSDIRRNRSIVTSKRQEAISNPNTRQAMRRGKDERKGLHCKGIAKSPHASHRAENAPTRCSSIQSCSQNAILFSQQQMNDIERLAQRLMTEMQLMKDIFVDALQCESRAGAKLRYDADQVRVAVENATKVEESTRKFLSMMMRDCNRFCKIMRLAEDGGGSPEKTAHKQRKITFADEAGGRLCHVRVFEASETGNGVASPGNSQITEETLGG</sequence>
<evidence type="ECO:0000256" key="1">
    <source>
        <dbReference type="SAM" id="MobiDB-lite"/>
    </source>
</evidence>